<gene>
    <name evidence="1" type="ORF">NECAME_07528</name>
</gene>
<dbReference type="AlphaFoldDB" id="W2TN18"/>
<evidence type="ECO:0000313" key="2">
    <source>
        <dbReference type="Proteomes" id="UP000053676"/>
    </source>
</evidence>
<protein>
    <recommendedName>
        <fullName evidence="3">Condensin complex subunit 1 C-terminal domain-containing protein</fullName>
    </recommendedName>
</protein>
<dbReference type="InterPro" id="IPR016024">
    <property type="entry name" value="ARM-type_fold"/>
</dbReference>
<dbReference type="SUPFAM" id="SSF48371">
    <property type="entry name" value="ARM repeat"/>
    <property type="match status" value="1"/>
</dbReference>
<keyword evidence="2" id="KW-1185">Reference proteome</keyword>
<accession>W2TN18</accession>
<evidence type="ECO:0008006" key="3">
    <source>
        <dbReference type="Google" id="ProtNLM"/>
    </source>
</evidence>
<dbReference type="STRING" id="51031.W2TN18"/>
<evidence type="ECO:0000313" key="1">
    <source>
        <dbReference type="EMBL" id="ETN83168.1"/>
    </source>
</evidence>
<dbReference type="KEGG" id="nai:NECAME_07528"/>
<feature type="non-terminal residue" evidence="1">
    <location>
        <position position="1"/>
    </location>
</feature>
<sequence>ILVLGRLEPFVKLHLSDTALQVRSKAISCCVEMAQSGNVPEIYLRKGLVNAVAEHLTEKTATLRRAAVRFLKFYLARNPFGTNLSRSNLFAVYQRLQIVEKLSTDTGLASDDFLKRIAEQFFDSISDKLGNILKRLVEEQSSLQHDDYELITTPLEE</sequence>
<dbReference type="EMBL" id="KI658281">
    <property type="protein sequence ID" value="ETN83168.1"/>
    <property type="molecule type" value="Genomic_DNA"/>
</dbReference>
<name>W2TN18_NECAM</name>
<dbReference type="InterPro" id="IPR011989">
    <property type="entry name" value="ARM-like"/>
</dbReference>
<reference evidence="2" key="1">
    <citation type="journal article" date="2014" name="Nat. Genet.">
        <title>Genome of the human hookworm Necator americanus.</title>
        <authorList>
            <person name="Tang Y.T."/>
            <person name="Gao X."/>
            <person name="Rosa B.A."/>
            <person name="Abubucker S."/>
            <person name="Hallsworth-Pepin K."/>
            <person name="Martin J."/>
            <person name="Tyagi R."/>
            <person name="Heizer E."/>
            <person name="Zhang X."/>
            <person name="Bhonagiri-Palsikar V."/>
            <person name="Minx P."/>
            <person name="Warren W.C."/>
            <person name="Wang Q."/>
            <person name="Zhan B."/>
            <person name="Hotez P.J."/>
            <person name="Sternberg P.W."/>
            <person name="Dougall A."/>
            <person name="Gaze S.T."/>
            <person name="Mulvenna J."/>
            <person name="Sotillo J."/>
            <person name="Ranganathan S."/>
            <person name="Rabelo E.M."/>
            <person name="Wilson R.K."/>
            <person name="Felgner P.L."/>
            <person name="Bethony J."/>
            <person name="Hawdon J.M."/>
            <person name="Gasser R.B."/>
            <person name="Loukas A."/>
            <person name="Mitreva M."/>
        </authorList>
    </citation>
    <scope>NUCLEOTIDE SEQUENCE [LARGE SCALE GENOMIC DNA]</scope>
</reference>
<proteinExistence type="predicted"/>
<dbReference type="Gene3D" id="1.25.10.10">
    <property type="entry name" value="Leucine-rich Repeat Variant"/>
    <property type="match status" value="1"/>
</dbReference>
<dbReference type="Proteomes" id="UP000053676">
    <property type="component" value="Unassembled WGS sequence"/>
</dbReference>
<organism evidence="1 2">
    <name type="scientific">Necator americanus</name>
    <name type="common">Human hookworm</name>
    <dbReference type="NCBI Taxonomy" id="51031"/>
    <lineage>
        <taxon>Eukaryota</taxon>
        <taxon>Metazoa</taxon>
        <taxon>Ecdysozoa</taxon>
        <taxon>Nematoda</taxon>
        <taxon>Chromadorea</taxon>
        <taxon>Rhabditida</taxon>
        <taxon>Rhabditina</taxon>
        <taxon>Rhabditomorpha</taxon>
        <taxon>Strongyloidea</taxon>
        <taxon>Ancylostomatidae</taxon>
        <taxon>Bunostominae</taxon>
        <taxon>Necator</taxon>
    </lineage>
</organism>